<evidence type="ECO:0000259" key="1">
    <source>
        <dbReference type="PROSITE" id="PS50815"/>
    </source>
</evidence>
<keyword evidence="3" id="KW-1185">Reference proteome</keyword>
<dbReference type="PANTHER" id="PTHR11842">
    <property type="entry name" value="MITOTIC SPINDLE ASSEMBLY CHECKPOINT PROTEIN MAD2"/>
    <property type="match status" value="1"/>
</dbReference>
<evidence type="ECO:0000313" key="3">
    <source>
        <dbReference type="Proteomes" id="UP001461498"/>
    </source>
</evidence>
<protein>
    <recommendedName>
        <fullName evidence="1">HORMA domain-containing protein</fullName>
    </recommendedName>
</protein>
<feature type="domain" description="HORMA" evidence="1">
    <location>
        <begin position="7"/>
        <end position="200"/>
    </location>
</feature>
<comment type="caution">
    <text evidence="2">The sequence shown here is derived from an EMBL/GenBank/DDBJ whole genome shotgun (WGS) entry which is preliminary data.</text>
</comment>
<dbReference type="Pfam" id="PF02301">
    <property type="entry name" value="HORMA"/>
    <property type="match status" value="1"/>
</dbReference>
<dbReference type="InterPro" id="IPR036570">
    <property type="entry name" value="HORMA_dom_sf"/>
</dbReference>
<sequence>MNINRTINPSYIILEFLEVAIHNILYCRKLYPEGIFTLKKKYGVPIHVSMYPDLNYYISESLKAVEEVLMKNELKEMDIYIYDRLAKPIERFVFKINSLRQNIKEIGNDDPYFVKLKEMFRAFCLKLNLNNAYMKPLPEDANFKIVIHTNERASISLSDDPKFQVFPWIEAEKVDVIIETPKLIPIKTIEHDTFNLLIYSE</sequence>
<proteinExistence type="predicted"/>
<dbReference type="AlphaFoldDB" id="A0AAW1DGN6"/>
<dbReference type="PANTHER" id="PTHR11842:SF10">
    <property type="entry name" value="MITOTIC SPINDLE ASSEMBLY CHECKPOINT PROTEIN MAD2B"/>
    <property type="match status" value="1"/>
</dbReference>
<dbReference type="InterPro" id="IPR045091">
    <property type="entry name" value="Mad2-like"/>
</dbReference>
<name>A0AAW1DGN6_9HEMI</name>
<dbReference type="SUPFAM" id="SSF56019">
    <property type="entry name" value="The spindle assembly checkpoint protein mad2"/>
    <property type="match status" value="1"/>
</dbReference>
<accession>A0AAW1DGN6</accession>
<gene>
    <name evidence="2" type="ORF">O3M35_007383</name>
</gene>
<dbReference type="EMBL" id="JAPXFL010000004">
    <property type="protein sequence ID" value="KAK9507555.1"/>
    <property type="molecule type" value="Genomic_DNA"/>
</dbReference>
<organism evidence="2 3">
    <name type="scientific">Rhynocoris fuscipes</name>
    <dbReference type="NCBI Taxonomy" id="488301"/>
    <lineage>
        <taxon>Eukaryota</taxon>
        <taxon>Metazoa</taxon>
        <taxon>Ecdysozoa</taxon>
        <taxon>Arthropoda</taxon>
        <taxon>Hexapoda</taxon>
        <taxon>Insecta</taxon>
        <taxon>Pterygota</taxon>
        <taxon>Neoptera</taxon>
        <taxon>Paraneoptera</taxon>
        <taxon>Hemiptera</taxon>
        <taxon>Heteroptera</taxon>
        <taxon>Panheteroptera</taxon>
        <taxon>Cimicomorpha</taxon>
        <taxon>Reduviidae</taxon>
        <taxon>Harpactorinae</taxon>
        <taxon>Harpactorini</taxon>
        <taxon>Rhynocoris</taxon>
    </lineage>
</organism>
<dbReference type="InterPro" id="IPR003511">
    <property type="entry name" value="HORMA_dom"/>
</dbReference>
<reference evidence="2 3" key="1">
    <citation type="submission" date="2022-12" db="EMBL/GenBank/DDBJ databases">
        <title>Chromosome-level genome assembly of true bugs.</title>
        <authorList>
            <person name="Ma L."/>
            <person name="Li H."/>
        </authorList>
    </citation>
    <scope>NUCLEOTIDE SEQUENCE [LARGE SCALE GENOMIC DNA]</scope>
    <source>
        <strain evidence="2">Lab_2022b</strain>
    </source>
</reference>
<dbReference type="Proteomes" id="UP001461498">
    <property type="component" value="Unassembled WGS sequence"/>
</dbReference>
<evidence type="ECO:0000313" key="2">
    <source>
        <dbReference type="EMBL" id="KAK9507555.1"/>
    </source>
</evidence>
<dbReference type="PROSITE" id="PS50815">
    <property type="entry name" value="HORMA"/>
    <property type="match status" value="1"/>
</dbReference>
<dbReference type="Gene3D" id="3.30.900.10">
    <property type="entry name" value="HORMA domain"/>
    <property type="match status" value="1"/>
</dbReference>
<dbReference type="GO" id="GO:0016035">
    <property type="term" value="C:zeta DNA polymerase complex"/>
    <property type="evidence" value="ECO:0007669"/>
    <property type="project" value="TreeGrafter"/>
</dbReference>